<reference evidence="1 2" key="1">
    <citation type="journal article" date="2020" name="Mol. Biol. Evol.">
        <title>Distinct Expression and Methylation Patterns for Genes with Different Fates following a Single Whole-Genome Duplication in Flowering Plants.</title>
        <authorList>
            <person name="Shi T."/>
            <person name="Rahmani R.S."/>
            <person name="Gugger P.F."/>
            <person name="Wang M."/>
            <person name="Li H."/>
            <person name="Zhang Y."/>
            <person name="Li Z."/>
            <person name="Wang Q."/>
            <person name="Van de Peer Y."/>
            <person name="Marchal K."/>
            <person name="Chen J."/>
        </authorList>
    </citation>
    <scope>NUCLEOTIDE SEQUENCE [LARGE SCALE GENOMIC DNA]</scope>
    <source>
        <tissue evidence="1">Leaf</tissue>
    </source>
</reference>
<organism evidence="1 2">
    <name type="scientific">Nelumbo nucifera</name>
    <name type="common">Sacred lotus</name>
    <dbReference type="NCBI Taxonomy" id="4432"/>
    <lineage>
        <taxon>Eukaryota</taxon>
        <taxon>Viridiplantae</taxon>
        <taxon>Streptophyta</taxon>
        <taxon>Embryophyta</taxon>
        <taxon>Tracheophyta</taxon>
        <taxon>Spermatophyta</taxon>
        <taxon>Magnoliopsida</taxon>
        <taxon>Proteales</taxon>
        <taxon>Nelumbonaceae</taxon>
        <taxon>Nelumbo</taxon>
    </lineage>
</organism>
<accession>A0A822Y779</accession>
<evidence type="ECO:0000313" key="2">
    <source>
        <dbReference type="Proteomes" id="UP000607653"/>
    </source>
</evidence>
<keyword evidence="2" id="KW-1185">Reference proteome</keyword>
<dbReference type="AlphaFoldDB" id="A0A822Y779"/>
<protein>
    <submittedName>
        <fullName evidence="1">Uncharacterized protein</fullName>
    </submittedName>
</protein>
<dbReference type="Proteomes" id="UP000607653">
    <property type="component" value="Unassembled WGS sequence"/>
</dbReference>
<sequence>MVLKGQRRCIAIGSKTFELDTSRSLGDGVLVIIERGRGAWSRIVLKEDEVSWIVGALEELLENHNRLFEPLR</sequence>
<gene>
    <name evidence="1" type="ORF">HUJ06_028353</name>
</gene>
<evidence type="ECO:0000313" key="1">
    <source>
        <dbReference type="EMBL" id="DAD26885.1"/>
    </source>
</evidence>
<proteinExistence type="predicted"/>
<name>A0A822Y779_NELNU</name>
<comment type="caution">
    <text evidence="1">The sequence shown here is derived from an EMBL/GenBank/DDBJ whole genome shotgun (WGS) entry which is preliminary data.</text>
</comment>
<dbReference type="EMBL" id="DUZY01000002">
    <property type="protein sequence ID" value="DAD26885.1"/>
    <property type="molecule type" value="Genomic_DNA"/>
</dbReference>